<protein>
    <recommendedName>
        <fullName evidence="5">Tryptophan-associated transmembrane protein</fullName>
    </recommendedName>
</protein>
<feature type="transmembrane region" description="Helical" evidence="1">
    <location>
        <begin position="42"/>
        <end position="63"/>
    </location>
</feature>
<feature type="transmembrane region" description="Helical" evidence="1">
    <location>
        <begin position="101"/>
        <end position="123"/>
    </location>
</feature>
<keyword evidence="2" id="KW-0732">Signal</keyword>
<dbReference type="AlphaFoldDB" id="A0A846W9N7"/>
<dbReference type="InterPro" id="IPR045770">
    <property type="entry name" value="DUF6223"/>
</dbReference>
<feature type="signal peptide" evidence="2">
    <location>
        <begin position="1"/>
        <end position="32"/>
    </location>
</feature>
<evidence type="ECO:0000256" key="1">
    <source>
        <dbReference type="SAM" id="Phobius"/>
    </source>
</evidence>
<dbReference type="EMBL" id="JAAXOM010000006">
    <property type="protein sequence ID" value="NKX90139.1"/>
    <property type="molecule type" value="Genomic_DNA"/>
</dbReference>
<accession>A0A846W9N7</accession>
<dbReference type="RefSeq" id="WP_067642267.1">
    <property type="nucleotide sequence ID" value="NZ_JAAXOM010000006.1"/>
</dbReference>
<sequence>MPTSIRTLAALAVTTPLAVGTAAPASATTALAASDGMSSGRLVASSAAVIGLLGVLAGGWALARPAATRAVSALVAGLIAIIGGAWVVATAEGGLGTGNGLGGGVVAIAFGLASVVVGGLSLARARRVG</sequence>
<feature type="transmembrane region" description="Helical" evidence="1">
    <location>
        <begin position="70"/>
        <end position="89"/>
    </location>
</feature>
<name>A0A846W9N7_9NOCA</name>
<gene>
    <name evidence="3" type="ORF">HGA10_22895</name>
</gene>
<evidence type="ECO:0000313" key="3">
    <source>
        <dbReference type="EMBL" id="NKX90139.1"/>
    </source>
</evidence>
<proteinExistence type="predicted"/>
<keyword evidence="1" id="KW-0812">Transmembrane</keyword>
<dbReference type="Pfam" id="PF19733">
    <property type="entry name" value="DUF6223"/>
    <property type="match status" value="1"/>
</dbReference>
<comment type="caution">
    <text evidence="3">The sequence shown here is derived from an EMBL/GenBank/DDBJ whole genome shotgun (WGS) entry which is preliminary data.</text>
</comment>
<keyword evidence="4" id="KW-1185">Reference proteome</keyword>
<feature type="chain" id="PRO_5032515951" description="Tryptophan-associated transmembrane protein" evidence="2">
    <location>
        <begin position="33"/>
        <end position="129"/>
    </location>
</feature>
<dbReference type="Proteomes" id="UP000572007">
    <property type="component" value="Unassembled WGS sequence"/>
</dbReference>
<evidence type="ECO:0000256" key="2">
    <source>
        <dbReference type="SAM" id="SignalP"/>
    </source>
</evidence>
<reference evidence="3 4" key="1">
    <citation type="submission" date="2020-04" db="EMBL/GenBank/DDBJ databases">
        <title>MicrobeNet Type strains.</title>
        <authorList>
            <person name="Nicholson A.C."/>
        </authorList>
    </citation>
    <scope>NUCLEOTIDE SEQUENCE [LARGE SCALE GENOMIC DNA]</scope>
    <source>
        <strain evidence="3 4">DSM 44960</strain>
    </source>
</reference>
<evidence type="ECO:0000313" key="4">
    <source>
        <dbReference type="Proteomes" id="UP000572007"/>
    </source>
</evidence>
<keyword evidence="1" id="KW-1133">Transmembrane helix</keyword>
<evidence type="ECO:0008006" key="5">
    <source>
        <dbReference type="Google" id="ProtNLM"/>
    </source>
</evidence>
<keyword evidence="1" id="KW-0472">Membrane</keyword>
<organism evidence="3 4">
    <name type="scientific">Nocardia coubleae</name>
    <dbReference type="NCBI Taxonomy" id="356147"/>
    <lineage>
        <taxon>Bacteria</taxon>
        <taxon>Bacillati</taxon>
        <taxon>Actinomycetota</taxon>
        <taxon>Actinomycetes</taxon>
        <taxon>Mycobacteriales</taxon>
        <taxon>Nocardiaceae</taxon>
        <taxon>Nocardia</taxon>
    </lineage>
</organism>